<sequence>MGRVIVDFELSNYNDIVLVEQGFLTPDKIRKVTMKGVIDTGAARLVLPGKVHELLGLPVTGHSVVRYADHRREQRDTVSNAFVRLEGRGGMFNAIIEPSRSDALLGAIVMEDLDLVVDCSGQKVHPRDPDTIITEVE</sequence>
<gene>
    <name evidence="1" type="ORF">FRUB_04372</name>
</gene>
<dbReference type="AlphaFoldDB" id="A0A225DRS2"/>
<organism evidence="1 2">
    <name type="scientific">Fimbriiglobus ruber</name>
    <dbReference type="NCBI Taxonomy" id="1908690"/>
    <lineage>
        <taxon>Bacteria</taxon>
        <taxon>Pseudomonadati</taxon>
        <taxon>Planctomycetota</taxon>
        <taxon>Planctomycetia</taxon>
        <taxon>Gemmatales</taxon>
        <taxon>Gemmataceae</taxon>
        <taxon>Fimbriiglobus</taxon>
    </lineage>
</organism>
<dbReference type="InterPro" id="IPR021109">
    <property type="entry name" value="Peptidase_aspartic_dom_sf"/>
</dbReference>
<protein>
    <recommendedName>
        <fullName evidence="3">Clan AA aspartic protease</fullName>
    </recommendedName>
</protein>
<accession>A0A225DRS2</accession>
<dbReference type="EMBL" id="NIDE01000005">
    <property type="protein sequence ID" value="OWK42294.1"/>
    <property type="molecule type" value="Genomic_DNA"/>
</dbReference>
<proteinExistence type="predicted"/>
<evidence type="ECO:0000313" key="1">
    <source>
        <dbReference type="EMBL" id="OWK42294.1"/>
    </source>
</evidence>
<dbReference type="SUPFAM" id="SSF50630">
    <property type="entry name" value="Acid proteases"/>
    <property type="match status" value="1"/>
</dbReference>
<dbReference type="Proteomes" id="UP000214646">
    <property type="component" value="Unassembled WGS sequence"/>
</dbReference>
<keyword evidence="2" id="KW-1185">Reference proteome</keyword>
<evidence type="ECO:0000313" key="2">
    <source>
        <dbReference type="Proteomes" id="UP000214646"/>
    </source>
</evidence>
<dbReference type="Gene3D" id="2.40.70.10">
    <property type="entry name" value="Acid Proteases"/>
    <property type="match status" value="1"/>
</dbReference>
<dbReference type="OrthoDB" id="282602at2"/>
<comment type="caution">
    <text evidence="1">The sequence shown here is derived from an EMBL/GenBank/DDBJ whole genome shotgun (WGS) entry which is preliminary data.</text>
</comment>
<dbReference type="RefSeq" id="WP_088255470.1">
    <property type="nucleotide sequence ID" value="NZ_NIDE01000005.1"/>
</dbReference>
<reference evidence="2" key="1">
    <citation type="submission" date="2017-06" db="EMBL/GenBank/DDBJ databases">
        <title>Genome analysis of Fimbriiglobus ruber SP5, the first member of the order Planctomycetales with confirmed chitinolytic capability.</title>
        <authorList>
            <person name="Ravin N.V."/>
            <person name="Rakitin A.L."/>
            <person name="Ivanova A.A."/>
            <person name="Beletsky A.V."/>
            <person name="Kulichevskaya I.S."/>
            <person name="Mardanov A.V."/>
            <person name="Dedysh S.N."/>
        </authorList>
    </citation>
    <scope>NUCLEOTIDE SEQUENCE [LARGE SCALE GENOMIC DNA]</scope>
    <source>
        <strain evidence="2">SP5</strain>
    </source>
</reference>
<evidence type="ECO:0008006" key="3">
    <source>
        <dbReference type="Google" id="ProtNLM"/>
    </source>
</evidence>
<name>A0A225DRS2_9BACT</name>